<protein>
    <submittedName>
        <fullName evidence="3">DinB-like domain</fullName>
    </submittedName>
</protein>
<dbReference type="EMBL" id="CCYA01000264">
    <property type="protein sequence ID" value="CEH15501.1"/>
    <property type="molecule type" value="Genomic_DNA"/>
</dbReference>
<evidence type="ECO:0000313" key="4">
    <source>
        <dbReference type="Proteomes" id="UP000054845"/>
    </source>
</evidence>
<evidence type="ECO:0000256" key="1">
    <source>
        <dbReference type="SAM" id="Coils"/>
    </source>
</evidence>
<dbReference type="PANTHER" id="PTHR39473">
    <property type="match status" value="1"/>
</dbReference>
<organism evidence="3 4">
    <name type="scientific">Ceraceosorus bombacis</name>
    <dbReference type="NCBI Taxonomy" id="401625"/>
    <lineage>
        <taxon>Eukaryota</taxon>
        <taxon>Fungi</taxon>
        <taxon>Dikarya</taxon>
        <taxon>Basidiomycota</taxon>
        <taxon>Ustilaginomycotina</taxon>
        <taxon>Exobasidiomycetes</taxon>
        <taxon>Ceraceosorales</taxon>
        <taxon>Ceraceosoraceae</taxon>
        <taxon>Ceraceosorus</taxon>
    </lineage>
</organism>
<keyword evidence="4" id="KW-1185">Reference proteome</keyword>
<dbReference type="PANTHER" id="PTHR39473:SF1">
    <property type="entry name" value="DINB-LIKE DOMAIN-CONTAINING PROTEIN"/>
    <property type="match status" value="1"/>
</dbReference>
<evidence type="ECO:0000256" key="2">
    <source>
        <dbReference type="SAM" id="MobiDB-lite"/>
    </source>
</evidence>
<keyword evidence="1" id="KW-0175">Coiled coil</keyword>
<dbReference type="Proteomes" id="UP000054845">
    <property type="component" value="Unassembled WGS sequence"/>
</dbReference>
<dbReference type="OrthoDB" id="5564877at2759"/>
<feature type="compositionally biased region" description="Polar residues" evidence="2">
    <location>
        <begin position="1"/>
        <end position="10"/>
    </location>
</feature>
<dbReference type="STRING" id="401625.A0A0P1BGS7"/>
<name>A0A0P1BGS7_9BASI</name>
<evidence type="ECO:0000313" key="3">
    <source>
        <dbReference type="EMBL" id="CEH15501.1"/>
    </source>
</evidence>
<reference evidence="3 4" key="1">
    <citation type="submission" date="2014-09" db="EMBL/GenBank/DDBJ databases">
        <authorList>
            <person name="Magalhaes I.L.F."/>
            <person name="Oliveira U."/>
            <person name="Santos F.R."/>
            <person name="Vidigal T.H.D.A."/>
            <person name="Brescovit A.D."/>
            <person name="Santos A.J."/>
        </authorList>
    </citation>
    <scope>NUCLEOTIDE SEQUENCE [LARGE SCALE GENOMIC DNA]</scope>
</reference>
<feature type="compositionally biased region" description="Polar residues" evidence="2">
    <location>
        <begin position="17"/>
        <end position="28"/>
    </location>
</feature>
<sequence>MPNYTLTHNPSIAPDQAHSSASAPTSSLEACTPAETQLSLLSVSLQILDQPLTLLRSGQVGDKEMTRPSSLIPGSSLGRHLRHMHDHFRLLLDALPSSSTRSSTQPLLLNYDVRLRSPLEESASKAIAELESAQQRLREAFAMEEQRGEERSAAAAAEPLVQKKIILKATTPMSVEFESTVGRELWFVCLHAIHHLALMRPILSQELGLKLDAEFGVAPSTLVNRAWNTGRAIASKL</sequence>
<proteinExistence type="predicted"/>
<feature type="coiled-coil region" evidence="1">
    <location>
        <begin position="120"/>
        <end position="147"/>
    </location>
</feature>
<dbReference type="AlphaFoldDB" id="A0A0P1BGS7"/>
<feature type="region of interest" description="Disordered" evidence="2">
    <location>
        <begin position="1"/>
        <end position="28"/>
    </location>
</feature>
<accession>A0A0P1BGS7</accession>